<proteinExistence type="predicted"/>
<keyword evidence="3" id="KW-1185">Reference proteome</keyword>
<sequence>MAAKKAKQSEDQLAARHGMTGEQWRHAKVQHAAANSRGKRPAGTAEAETKLASWGAVEGQQQLFSCQPNGNHS</sequence>
<evidence type="ECO:0000256" key="1">
    <source>
        <dbReference type="SAM" id="MobiDB-lite"/>
    </source>
</evidence>
<name>A0A419IBT0_9PSEU</name>
<dbReference type="EMBL" id="QZFV01000010">
    <property type="protein sequence ID" value="RJQ92386.1"/>
    <property type="molecule type" value="Genomic_DNA"/>
</dbReference>
<evidence type="ECO:0000313" key="3">
    <source>
        <dbReference type="Proteomes" id="UP000285112"/>
    </source>
</evidence>
<reference evidence="2 3" key="1">
    <citation type="submission" date="2018-09" db="EMBL/GenBank/DDBJ databases">
        <title>YIM PH 21725 draft genome.</title>
        <authorList>
            <person name="Miao C."/>
        </authorList>
    </citation>
    <scope>NUCLEOTIDE SEQUENCE [LARGE SCALE GENOMIC DNA]</scope>
    <source>
        <strain evidence="3">YIM PH21725</strain>
    </source>
</reference>
<comment type="caution">
    <text evidence="2">The sequence shown here is derived from an EMBL/GenBank/DDBJ whole genome shotgun (WGS) entry which is preliminary data.</text>
</comment>
<accession>A0A419IBT0</accession>
<protein>
    <submittedName>
        <fullName evidence="2">Uncharacterized protein</fullName>
    </submittedName>
</protein>
<dbReference type="Proteomes" id="UP000285112">
    <property type="component" value="Unassembled WGS sequence"/>
</dbReference>
<feature type="region of interest" description="Disordered" evidence="1">
    <location>
        <begin position="1"/>
        <end position="50"/>
    </location>
</feature>
<evidence type="ECO:0000313" key="2">
    <source>
        <dbReference type="EMBL" id="RJQ92386.1"/>
    </source>
</evidence>
<organism evidence="2 3">
    <name type="scientific">Amycolatopsis panacis</name>
    <dbReference type="NCBI Taxonomy" id="2340917"/>
    <lineage>
        <taxon>Bacteria</taxon>
        <taxon>Bacillati</taxon>
        <taxon>Actinomycetota</taxon>
        <taxon>Actinomycetes</taxon>
        <taxon>Pseudonocardiales</taxon>
        <taxon>Pseudonocardiaceae</taxon>
        <taxon>Amycolatopsis</taxon>
    </lineage>
</organism>
<dbReference type="AlphaFoldDB" id="A0A419IBT0"/>
<dbReference type="RefSeq" id="WP_120021446.1">
    <property type="nucleotide sequence ID" value="NZ_QZFV01000010.1"/>
</dbReference>
<dbReference type="OrthoDB" id="9944565at2"/>
<gene>
    <name evidence="2" type="ORF">D5S19_01075</name>
</gene>